<gene>
    <name evidence="3" type="ORF">FXN63_17295</name>
</gene>
<reference evidence="3 4" key="1">
    <citation type="submission" date="2019-08" db="EMBL/GenBank/DDBJ databases">
        <title>Amphibian skin-associated Pigmentiphaga: genome sequence and occurrence across geography and hosts.</title>
        <authorList>
            <person name="Bletz M.C."/>
            <person name="Bunk B."/>
            <person name="Sproeer C."/>
            <person name="Biwer P."/>
            <person name="Reiter S."/>
            <person name="Rabemananjara F.C.E."/>
            <person name="Schulz S."/>
            <person name="Overmann J."/>
            <person name="Vences M."/>
        </authorList>
    </citation>
    <scope>NUCLEOTIDE SEQUENCE [LARGE SCALE GENOMIC DNA]</scope>
    <source>
        <strain evidence="3 4">Mada1488</strain>
    </source>
</reference>
<dbReference type="PANTHER" id="PTHR38593:SF1">
    <property type="entry name" value="BLR2558 PROTEIN"/>
    <property type="match status" value="1"/>
</dbReference>
<dbReference type="OrthoDB" id="118677at2"/>
<dbReference type="RefSeq" id="WP_148816448.1">
    <property type="nucleotide sequence ID" value="NZ_CP043046.1"/>
</dbReference>
<evidence type="ECO:0000256" key="1">
    <source>
        <dbReference type="SAM" id="SignalP"/>
    </source>
</evidence>
<proteinExistence type="predicted"/>
<dbReference type="AlphaFoldDB" id="A0A5C0B3P0"/>
<evidence type="ECO:0000313" key="3">
    <source>
        <dbReference type="EMBL" id="QEI07401.1"/>
    </source>
</evidence>
<feature type="domain" description="DUF4142" evidence="2">
    <location>
        <begin position="43"/>
        <end position="179"/>
    </location>
</feature>
<dbReference type="PANTHER" id="PTHR38593">
    <property type="entry name" value="BLR2558 PROTEIN"/>
    <property type="match status" value="1"/>
</dbReference>
<dbReference type="Proteomes" id="UP000325161">
    <property type="component" value="Chromosome"/>
</dbReference>
<organism evidence="3 4">
    <name type="scientific">Pigmentiphaga aceris</name>
    <dbReference type="NCBI Taxonomy" id="1940612"/>
    <lineage>
        <taxon>Bacteria</taxon>
        <taxon>Pseudomonadati</taxon>
        <taxon>Pseudomonadota</taxon>
        <taxon>Betaproteobacteria</taxon>
        <taxon>Burkholderiales</taxon>
        <taxon>Alcaligenaceae</taxon>
        <taxon>Pigmentiphaga</taxon>
    </lineage>
</organism>
<feature type="signal peptide" evidence="1">
    <location>
        <begin position="1"/>
        <end position="23"/>
    </location>
</feature>
<evidence type="ECO:0000259" key="2">
    <source>
        <dbReference type="Pfam" id="PF13628"/>
    </source>
</evidence>
<dbReference type="Pfam" id="PF13628">
    <property type="entry name" value="DUF4142"/>
    <property type="match status" value="1"/>
</dbReference>
<dbReference type="InterPro" id="IPR025419">
    <property type="entry name" value="DUF4142"/>
</dbReference>
<dbReference type="Gene3D" id="1.20.1260.10">
    <property type="match status" value="1"/>
</dbReference>
<dbReference type="InterPro" id="IPR012347">
    <property type="entry name" value="Ferritin-like"/>
</dbReference>
<dbReference type="KEGG" id="pacr:FXN63_17295"/>
<name>A0A5C0B3P0_9BURK</name>
<evidence type="ECO:0000313" key="4">
    <source>
        <dbReference type="Proteomes" id="UP000325161"/>
    </source>
</evidence>
<feature type="chain" id="PRO_5022764165" evidence="1">
    <location>
        <begin position="24"/>
        <end position="186"/>
    </location>
</feature>
<keyword evidence="4" id="KW-1185">Reference proteome</keyword>
<sequence length="186" mass="19516">MRYRTLAAAGLICLGVLSAPVSAQAPAGKTVASAPAGKQLGTSDKNFLDESLASGLAAVEASKLILTKTANPKIKTFAERMIKDQGALNDEIGALATLKGSTPVTEPSVLQRTQLKALGALEGEEADKMYVQQIGVISQQNNLLSFQNTSAKADDPEIKAFAKSRVSGFQDRLNMARALGKSDHGM</sequence>
<keyword evidence="1" id="KW-0732">Signal</keyword>
<dbReference type="EMBL" id="CP043046">
    <property type="protein sequence ID" value="QEI07401.1"/>
    <property type="molecule type" value="Genomic_DNA"/>
</dbReference>
<protein>
    <submittedName>
        <fullName evidence="3">DUF4142 domain-containing protein</fullName>
    </submittedName>
</protein>
<accession>A0A5C0B3P0</accession>